<evidence type="ECO:0000256" key="3">
    <source>
        <dbReference type="ARBA" id="ARBA00022692"/>
    </source>
</evidence>
<evidence type="ECO:0000256" key="5">
    <source>
        <dbReference type="ARBA" id="ARBA00023136"/>
    </source>
</evidence>
<dbReference type="InterPro" id="IPR007895">
    <property type="entry name" value="MASE1"/>
</dbReference>
<keyword evidence="4 6" id="KW-1133">Transmembrane helix</keyword>
<feature type="domain" description="MASE1" evidence="7">
    <location>
        <begin position="1"/>
        <end position="40"/>
    </location>
</feature>
<dbReference type="EC" id="3.1.4.52" evidence="8"/>
<name>A0A379WNV2_SALET</name>
<accession>A0A379WNV2</accession>
<proteinExistence type="predicted"/>
<keyword evidence="2" id="KW-1003">Cell membrane</keyword>
<protein>
    <submittedName>
        <fullName evidence="8">Cyclic di-GMP phosphodiesterase</fullName>
        <ecNumber evidence="8">3.1.4.52</ecNumber>
    </submittedName>
</protein>
<organism evidence="8 9">
    <name type="scientific">Salmonella enterica I</name>
    <dbReference type="NCBI Taxonomy" id="59201"/>
    <lineage>
        <taxon>Bacteria</taxon>
        <taxon>Pseudomonadati</taxon>
        <taxon>Pseudomonadota</taxon>
        <taxon>Gammaproteobacteria</taxon>
        <taxon>Enterobacterales</taxon>
        <taxon>Enterobacteriaceae</taxon>
        <taxon>Salmonella</taxon>
    </lineage>
</organism>
<comment type="subcellular location">
    <subcellularLocation>
        <location evidence="1">Cell membrane</location>
        <topology evidence="1">Multi-pass membrane protein</topology>
    </subcellularLocation>
</comment>
<feature type="transmembrane region" description="Helical" evidence="6">
    <location>
        <begin position="12"/>
        <end position="29"/>
    </location>
</feature>
<dbReference type="GO" id="GO:0005886">
    <property type="term" value="C:plasma membrane"/>
    <property type="evidence" value="ECO:0007669"/>
    <property type="project" value="UniProtKB-SubCell"/>
</dbReference>
<evidence type="ECO:0000259" key="7">
    <source>
        <dbReference type="Pfam" id="PF05231"/>
    </source>
</evidence>
<evidence type="ECO:0000313" key="8">
    <source>
        <dbReference type="EMBL" id="SUH35827.1"/>
    </source>
</evidence>
<evidence type="ECO:0000256" key="4">
    <source>
        <dbReference type="ARBA" id="ARBA00022989"/>
    </source>
</evidence>
<dbReference type="EMBL" id="UGXT01000002">
    <property type="protein sequence ID" value="SUH35827.1"/>
    <property type="molecule type" value="Genomic_DNA"/>
</dbReference>
<gene>
    <name evidence="8" type="primary">yfgF_1</name>
    <name evidence="8" type="ORF">NCTC8261_02068</name>
</gene>
<sequence>MPFNINTLINYQALLVGNLVGVPLCYFIIRTLRNPLHLRGIISN</sequence>
<evidence type="ECO:0000256" key="6">
    <source>
        <dbReference type="SAM" id="Phobius"/>
    </source>
</evidence>
<keyword evidence="5 6" id="KW-0472">Membrane</keyword>
<evidence type="ECO:0000256" key="2">
    <source>
        <dbReference type="ARBA" id="ARBA00022475"/>
    </source>
</evidence>
<evidence type="ECO:0000256" key="1">
    <source>
        <dbReference type="ARBA" id="ARBA00004651"/>
    </source>
</evidence>
<evidence type="ECO:0000313" key="9">
    <source>
        <dbReference type="Proteomes" id="UP000254712"/>
    </source>
</evidence>
<keyword evidence="3 6" id="KW-0812">Transmembrane</keyword>
<reference evidence="8 9" key="1">
    <citation type="submission" date="2018-06" db="EMBL/GenBank/DDBJ databases">
        <authorList>
            <consortium name="Pathogen Informatics"/>
            <person name="Doyle S."/>
        </authorList>
    </citation>
    <scope>NUCLEOTIDE SEQUENCE [LARGE SCALE GENOMIC DNA]</scope>
    <source>
        <strain evidence="8 9">NCTC8261</strain>
    </source>
</reference>
<dbReference type="AlphaFoldDB" id="A0A379WNV2"/>
<keyword evidence="8" id="KW-0378">Hydrolase</keyword>
<dbReference type="Proteomes" id="UP000254712">
    <property type="component" value="Unassembled WGS sequence"/>
</dbReference>
<dbReference type="Pfam" id="PF05231">
    <property type="entry name" value="MASE1"/>
    <property type="match status" value="1"/>
</dbReference>
<dbReference type="GO" id="GO:0071111">
    <property type="term" value="F:cyclic-guanylate-specific phosphodiesterase activity"/>
    <property type="evidence" value="ECO:0007669"/>
    <property type="project" value="UniProtKB-EC"/>
</dbReference>